<dbReference type="AlphaFoldDB" id="A0A133ZTZ5"/>
<comment type="caution">
    <text evidence="1">The sequence shown here is derived from an EMBL/GenBank/DDBJ whole genome shotgun (WGS) entry which is preliminary data.</text>
</comment>
<reference evidence="2" key="1">
    <citation type="submission" date="2016-01" db="EMBL/GenBank/DDBJ databases">
        <authorList>
            <person name="Mitreva M."/>
            <person name="Pepin K.H."/>
            <person name="Mihindukulasuriya K.A."/>
            <person name="Fulton R."/>
            <person name="Fronick C."/>
            <person name="O'Laughlin M."/>
            <person name="Miner T."/>
            <person name="Herter B."/>
            <person name="Rosa B.A."/>
            <person name="Cordes M."/>
            <person name="Tomlinson C."/>
            <person name="Wollam A."/>
            <person name="Palsikar V.B."/>
            <person name="Mardis E.R."/>
            <person name="Wilson R.K."/>
        </authorList>
    </citation>
    <scope>NUCLEOTIDE SEQUENCE [LARGE SCALE GENOMIC DNA]</scope>
    <source>
        <strain evidence="2">DNF00896</strain>
    </source>
</reference>
<dbReference type="Proteomes" id="UP000070394">
    <property type="component" value="Unassembled WGS sequence"/>
</dbReference>
<name>A0A133ZTZ5_9FIRM</name>
<sequence>VLLFAPPTTAEKPPTAFAITPATIYPIPTPIAVLHLLYVLI</sequence>
<keyword evidence="2" id="KW-1185">Reference proteome</keyword>
<organism evidence="1 2">
    <name type="scientific">Lachnoanaerobaculum saburreum</name>
    <dbReference type="NCBI Taxonomy" id="467210"/>
    <lineage>
        <taxon>Bacteria</taxon>
        <taxon>Bacillati</taxon>
        <taxon>Bacillota</taxon>
        <taxon>Clostridia</taxon>
        <taxon>Lachnospirales</taxon>
        <taxon>Lachnospiraceae</taxon>
        <taxon>Lachnoanaerobaculum</taxon>
    </lineage>
</organism>
<feature type="non-terminal residue" evidence="1">
    <location>
        <position position="1"/>
    </location>
</feature>
<gene>
    <name evidence="1" type="ORF">HMPREF1866_01083</name>
</gene>
<accession>A0A133ZTZ5</accession>
<protein>
    <submittedName>
        <fullName evidence="1">Uncharacterized protein</fullName>
    </submittedName>
</protein>
<evidence type="ECO:0000313" key="1">
    <source>
        <dbReference type="EMBL" id="KXB58917.1"/>
    </source>
</evidence>
<proteinExistence type="predicted"/>
<evidence type="ECO:0000313" key="2">
    <source>
        <dbReference type="Proteomes" id="UP000070394"/>
    </source>
</evidence>
<dbReference type="EMBL" id="LSDA01000043">
    <property type="protein sequence ID" value="KXB58917.1"/>
    <property type="molecule type" value="Genomic_DNA"/>
</dbReference>